<protein>
    <submittedName>
        <fullName evidence="1">Uncharacterized protein</fullName>
    </submittedName>
</protein>
<dbReference type="AlphaFoldDB" id="A0A9D2BXQ1"/>
<proteinExistence type="predicted"/>
<gene>
    <name evidence="1" type="ORF">H9841_05930</name>
</gene>
<sequence length="66" mass="7097">MKRNLSIIGALILLVLIVGLILVGGVGSSKSAKPVLYLYPEEETQVRVKLDYDGKLTSTYPAYGDG</sequence>
<dbReference type="EMBL" id="DXDX01000111">
    <property type="protein sequence ID" value="HIY21421.1"/>
    <property type="molecule type" value="Genomic_DNA"/>
</dbReference>
<evidence type="ECO:0000313" key="2">
    <source>
        <dbReference type="Proteomes" id="UP000823868"/>
    </source>
</evidence>
<organism evidence="1 2">
    <name type="scientific">Candidatus Flavonifractor merdigallinarum</name>
    <dbReference type="NCBI Taxonomy" id="2838589"/>
    <lineage>
        <taxon>Bacteria</taxon>
        <taxon>Bacillati</taxon>
        <taxon>Bacillota</taxon>
        <taxon>Clostridia</taxon>
        <taxon>Eubacteriales</taxon>
        <taxon>Oscillospiraceae</taxon>
        <taxon>Flavonifractor</taxon>
    </lineage>
</organism>
<reference evidence="1" key="2">
    <citation type="submission" date="2021-04" db="EMBL/GenBank/DDBJ databases">
        <authorList>
            <person name="Gilroy R."/>
        </authorList>
    </citation>
    <scope>NUCLEOTIDE SEQUENCE</scope>
    <source>
        <strain evidence="1">ChiBcec16_6824</strain>
    </source>
</reference>
<comment type="caution">
    <text evidence="1">The sequence shown here is derived from an EMBL/GenBank/DDBJ whole genome shotgun (WGS) entry which is preliminary data.</text>
</comment>
<reference evidence="1" key="1">
    <citation type="journal article" date="2021" name="PeerJ">
        <title>Extensive microbial diversity within the chicken gut microbiome revealed by metagenomics and culture.</title>
        <authorList>
            <person name="Gilroy R."/>
            <person name="Ravi A."/>
            <person name="Getino M."/>
            <person name="Pursley I."/>
            <person name="Horton D.L."/>
            <person name="Alikhan N.F."/>
            <person name="Baker D."/>
            <person name="Gharbi K."/>
            <person name="Hall N."/>
            <person name="Watson M."/>
            <person name="Adriaenssens E.M."/>
            <person name="Foster-Nyarko E."/>
            <person name="Jarju S."/>
            <person name="Secka A."/>
            <person name="Antonio M."/>
            <person name="Oren A."/>
            <person name="Chaudhuri R.R."/>
            <person name="La Ragione R."/>
            <person name="Hildebrand F."/>
            <person name="Pallen M.J."/>
        </authorList>
    </citation>
    <scope>NUCLEOTIDE SEQUENCE</scope>
    <source>
        <strain evidence="1">ChiBcec16_6824</strain>
    </source>
</reference>
<dbReference type="Proteomes" id="UP000823868">
    <property type="component" value="Unassembled WGS sequence"/>
</dbReference>
<accession>A0A9D2BXQ1</accession>
<evidence type="ECO:0000313" key="1">
    <source>
        <dbReference type="EMBL" id="HIY21421.1"/>
    </source>
</evidence>
<name>A0A9D2BXQ1_9FIRM</name>